<feature type="domain" description="NADP transhydrogenase beta-like" evidence="18">
    <location>
        <begin position="7"/>
        <end position="475"/>
    </location>
</feature>
<keyword evidence="7 16" id="KW-1003">Cell membrane</keyword>
<feature type="transmembrane region" description="Helical" evidence="17">
    <location>
        <begin position="56"/>
        <end position="76"/>
    </location>
</feature>
<dbReference type="GO" id="GO:0005886">
    <property type="term" value="C:plasma membrane"/>
    <property type="evidence" value="ECO:0007669"/>
    <property type="project" value="UniProtKB-SubCell"/>
</dbReference>
<evidence type="ECO:0000256" key="15">
    <source>
        <dbReference type="ARBA" id="ARBA00048202"/>
    </source>
</evidence>
<keyword evidence="13 16" id="KW-0520">NAD</keyword>
<evidence type="ECO:0000256" key="9">
    <source>
        <dbReference type="ARBA" id="ARBA00022692"/>
    </source>
</evidence>
<evidence type="ECO:0000259" key="18">
    <source>
        <dbReference type="Pfam" id="PF02233"/>
    </source>
</evidence>
<dbReference type="GO" id="GO:0008750">
    <property type="term" value="F:proton-translocating NAD(P)+ transhydrogenase activity"/>
    <property type="evidence" value="ECO:0007669"/>
    <property type="project" value="UniProtKB-EC"/>
</dbReference>
<feature type="transmembrane region" description="Helical" evidence="17">
    <location>
        <begin position="6"/>
        <end position="24"/>
    </location>
</feature>
<evidence type="ECO:0000256" key="14">
    <source>
        <dbReference type="ARBA" id="ARBA00023136"/>
    </source>
</evidence>
<evidence type="ECO:0000256" key="10">
    <source>
        <dbReference type="ARBA" id="ARBA00022857"/>
    </source>
</evidence>
<evidence type="ECO:0000256" key="16">
    <source>
        <dbReference type="PIRNR" id="PIRNR000204"/>
    </source>
</evidence>
<sequence>MNPTVVSFIYLVAGILFILGIKGLTKPKTAVRGNTLSALGMLIAVVVTLLDGDVVNYNFIIAGVLVGSCIGAVMALKIQMTSMPQMVALLNGFGGGASLTIALAEYYSKLGSAPESFSEILTPVVASSSNFGSGPEGTIALVSIGLTVLIGALTLTGSLVAFAKLQELMKKSYGLPGGPIGNGIFLVASAVAVVCLVLNPGNTAAMVAIVGLALLLGLFLVMPIGGADMPVVIALLNSYSGIAAALAGFILGNTVLIVAGSLVGTSGLILTQIMCVAMNRSLTNVLFGKMAAGGEAVDADEIYAGKVTSAQPDEVAMMLEMAKRVVIVPGYGMAMAQAQHAVRELADSMEAKGVEVEYGIHPVAGRMPGHMNVLLAEAEVSYDKLVEMERINPTFEDTDVVIVIGANDVTNPMARESEGSPIYGMPILNVDKARNVVVIKRSLSPGFAGLPNPLFAMDHTVMVYGDGKKAVVEMTTALNQA</sequence>
<comment type="catalytic activity">
    <reaction evidence="15 16">
        <text>NAD(+) + NADPH + H(+)(in) = NADH + NADP(+) + H(+)(out)</text>
        <dbReference type="Rhea" id="RHEA:47992"/>
        <dbReference type="ChEBI" id="CHEBI:15378"/>
        <dbReference type="ChEBI" id="CHEBI:57540"/>
        <dbReference type="ChEBI" id="CHEBI:57783"/>
        <dbReference type="ChEBI" id="CHEBI:57945"/>
        <dbReference type="ChEBI" id="CHEBI:58349"/>
        <dbReference type="EC" id="7.1.1.1"/>
    </reaction>
</comment>
<dbReference type="EC" id="7.1.1.1" evidence="5 16"/>
<dbReference type="Gene3D" id="3.40.50.1220">
    <property type="entry name" value="TPP-binding domain"/>
    <property type="match status" value="1"/>
</dbReference>
<keyword evidence="14 16" id="KW-0472">Membrane</keyword>
<dbReference type="InterPro" id="IPR034300">
    <property type="entry name" value="PNTB-like"/>
</dbReference>
<dbReference type="InterPro" id="IPR012136">
    <property type="entry name" value="NADH_DH_b"/>
</dbReference>
<comment type="subunit">
    <text evidence="4">Heterodimer of an alpha and a beta chain.</text>
</comment>
<keyword evidence="12 17" id="KW-1133">Transmembrane helix</keyword>
<keyword evidence="9 17" id="KW-0812">Transmembrane</keyword>
<comment type="similarity">
    <text evidence="3 16">Belongs to the PNT beta subunit family.</text>
</comment>
<comment type="subcellular location">
    <subcellularLocation>
        <location evidence="2">Cell inner membrane</location>
        <topology evidence="2">Multi-pass membrane protein</topology>
    </subcellularLocation>
</comment>
<reference evidence="19 20" key="1">
    <citation type="submission" date="2019-02" db="EMBL/GenBank/DDBJ databases">
        <title>Prokaryotic population dynamics and viral predation in marine succession experiment using metagenomics: the confinement effect.</title>
        <authorList>
            <person name="Haro-Moreno J.M."/>
            <person name="Rodriguez-Valera F."/>
            <person name="Lopez-Perez M."/>
        </authorList>
    </citation>
    <scope>NUCLEOTIDE SEQUENCE [LARGE SCALE GENOMIC DNA]</scope>
    <source>
        <strain evidence="19">MED-G170</strain>
    </source>
</reference>
<dbReference type="InterPro" id="IPR029035">
    <property type="entry name" value="DHS-like_NAD/FAD-binding_dom"/>
</dbReference>
<feature type="transmembrane region" description="Helical" evidence="17">
    <location>
        <begin position="175"/>
        <end position="199"/>
    </location>
</feature>
<keyword evidence="8 16" id="KW-0997">Cell inner membrane</keyword>
<evidence type="ECO:0000313" key="19">
    <source>
        <dbReference type="EMBL" id="RZO19954.1"/>
    </source>
</evidence>
<evidence type="ECO:0000256" key="11">
    <source>
        <dbReference type="ARBA" id="ARBA00022967"/>
    </source>
</evidence>
<evidence type="ECO:0000256" key="7">
    <source>
        <dbReference type="ARBA" id="ARBA00022475"/>
    </source>
</evidence>
<keyword evidence="11 16" id="KW-1278">Translocase</keyword>
<evidence type="ECO:0000256" key="1">
    <source>
        <dbReference type="ARBA" id="ARBA00003943"/>
    </source>
</evidence>
<dbReference type="EMBL" id="SHBP01000007">
    <property type="protein sequence ID" value="RZO19954.1"/>
    <property type="molecule type" value="Genomic_DNA"/>
</dbReference>
<dbReference type="GO" id="GO:0050661">
    <property type="term" value="F:NADP binding"/>
    <property type="evidence" value="ECO:0007669"/>
    <property type="project" value="InterPro"/>
</dbReference>
<feature type="transmembrane region" description="Helical" evidence="17">
    <location>
        <begin position="31"/>
        <end position="50"/>
    </location>
</feature>
<evidence type="ECO:0000256" key="4">
    <source>
        <dbReference type="ARBA" id="ARBA00011870"/>
    </source>
</evidence>
<evidence type="ECO:0000256" key="2">
    <source>
        <dbReference type="ARBA" id="ARBA00004429"/>
    </source>
</evidence>
<dbReference type="PANTHER" id="PTHR44758:SF1">
    <property type="entry name" value="NAD(P) TRANSHYDROGENASE SUBUNIT BETA"/>
    <property type="match status" value="1"/>
</dbReference>
<dbReference type="AlphaFoldDB" id="A0A520MFE6"/>
<keyword evidence="10 16" id="KW-0521">NADP</keyword>
<accession>A0A520MFE6</accession>
<evidence type="ECO:0000256" key="17">
    <source>
        <dbReference type="SAM" id="Phobius"/>
    </source>
</evidence>
<gene>
    <name evidence="19" type="ORF">EVB03_06265</name>
</gene>
<feature type="transmembrane region" description="Helical" evidence="17">
    <location>
        <begin position="139"/>
        <end position="163"/>
    </location>
</feature>
<organism evidence="19 20">
    <name type="scientific">SAR92 clade bacterium</name>
    <dbReference type="NCBI Taxonomy" id="2315479"/>
    <lineage>
        <taxon>Bacteria</taxon>
        <taxon>Pseudomonadati</taxon>
        <taxon>Pseudomonadota</taxon>
        <taxon>Gammaproteobacteria</taxon>
        <taxon>Cellvibrionales</taxon>
        <taxon>Porticoccaceae</taxon>
        <taxon>SAR92 clade</taxon>
    </lineage>
</organism>
<dbReference type="PIRSF" id="PIRSF000204">
    <property type="entry name" value="PNTB"/>
    <property type="match status" value="1"/>
</dbReference>
<evidence type="ECO:0000256" key="13">
    <source>
        <dbReference type="ARBA" id="ARBA00023027"/>
    </source>
</evidence>
<comment type="caution">
    <text evidence="19">The sequence shown here is derived from an EMBL/GenBank/DDBJ whole genome shotgun (WGS) entry which is preliminary data.</text>
</comment>
<dbReference type="Pfam" id="PF02233">
    <property type="entry name" value="PNTB"/>
    <property type="match status" value="1"/>
</dbReference>
<proteinExistence type="inferred from homology"/>
<evidence type="ECO:0000256" key="3">
    <source>
        <dbReference type="ARBA" id="ARBA00007919"/>
    </source>
</evidence>
<dbReference type="Proteomes" id="UP000315889">
    <property type="component" value="Unassembled WGS sequence"/>
</dbReference>
<evidence type="ECO:0000313" key="20">
    <source>
        <dbReference type="Proteomes" id="UP000315889"/>
    </source>
</evidence>
<evidence type="ECO:0000256" key="6">
    <source>
        <dbReference type="ARBA" id="ARBA00014581"/>
    </source>
</evidence>
<dbReference type="SUPFAM" id="SSF52467">
    <property type="entry name" value="DHS-like NAD/FAD-binding domain"/>
    <property type="match status" value="1"/>
</dbReference>
<feature type="transmembrane region" description="Helical" evidence="17">
    <location>
        <begin position="205"/>
        <end position="224"/>
    </location>
</feature>
<protein>
    <recommendedName>
        <fullName evidence="6 16">NAD(P) transhydrogenase subunit beta</fullName>
        <ecNumber evidence="5 16">7.1.1.1</ecNumber>
    </recommendedName>
    <alternativeName>
        <fullName evidence="16">Nicotinamide nucleotide transhydrogenase subunit beta</fullName>
    </alternativeName>
</protein>
<evidence type="ECO:0000256" key="8">
    <source>
        <dbReference type="ARBA" id="ARBA00022519"/>
    </source>
</evidence>
<name>A0A520MFE6_9GAMM</name>
<comment type="function">
    <text evidence="1 16">The transhydrogenation between NADH and NADP is coupled to respiration and ATP hydrolysis and functions as a proton pump across the membrane.</text>
</comment>
<dbReference type="PANTHER" id="PTHR44758">
    <property type="entry name" value="NAD(P) TRANSHYDROGENASE SUBUNIT BETA"/>
    <property type="match status" value="1"/>
</dbReference>
<evidence type="ECO:0000256" key="12">
    <source>
        <dbReference type="ARBA" id="ARBA00022989"/>
    </source>
</evidence>
<evidence type="ECO:0000256" key="5">
    <source>
        <dbReference type="ARBA" id="ARBA00012943"/>
    </source>
</evidence>